<dbReference type="NCBIfam" id="TIGR01443">
    <property type="entry name" value="intein_Cterm"/>
    <property type="match status" value="1"/>
</dbReference>
<organism evidence="5 6">
    <name type="scientific">Halorutilus salinus</name>
    <dbReference type="NCBI Taxonomy" id="2487751"/>
    <lineage>
        <taxon>Archaea</taxon>
        <taxon>Methanobacteriati</taxon>
        <taxon>Methanobacteriota</taxon>
        <taxon>Stenosarchaea group</taxon>
        <taxon>Halobacteria</taxon>
        <taxon>Halorutilales</taxon>
        <taxon>Halorutilaceae</taxon>
        <taxon>Halorutilus</taxon>
    </lineage>
</organism>
<dbReference type="PANTHER" id="PTHR30029:SF2">
    <property type="entry name" value="STAGE V SPORULATION PROTEIN R"/>
    <property type="match status" value="1"/>
</dbReference>
<dbReference type="SUPFAM" id="SSF55608">
    <property type="entry name" value="Homing endonucleases"/>
    <property type="match status" value="2"/>
</dbReference>
<proteinExistence type="predicted"/>
<feature type="domain" description="DOD-type homing endonuclease" evidence="4">
    <location>
        <begin position="459"/>
        <end position="593"/>
    </location>
</feature>
<accession>A0A9Q4C756</accession>
<dbReference type="InterPro" id="IPR004042">
    <property type="entry name" value="Intein_endonuc_central"/>
</dbReference>
<dbReference type="Proteomes" id="UP001149411">
    <property type="component" value="Unassembled WGS sequence"/>
</dbReference>
<protein>
    <submittedName>
        <fullName evidence="5">SpoVR family protein</fullName>
    </submittedName>
</protein>
<dbReference type="InterPro" id="IPR003587">
    <property type="entry name" value="Hint_dom_N"/>
</dbReference>
<evidence type="ECO:0000256" key="2">
    <source>
        <dbReference type="ARBA" id="ARBA00023000"/>
    </source>
</evidence>
<dbReference type="Pfam" id="PF24755">
    <property type="entry name" value="SpoVR_C"/>
    <property type="match status" value="1"/>
</dbReference>
<dbReference type="GO" id="GO:0004519">
    <property type="term" value="F:endonuclease activity"/>
    <property type="evidence" value="ECO:0007669"/>
    <property type="project" value="InterPro"/>
</dbReference>
<dbReference type="PRINTS" id="PR00379">
    <property type="entry name" value="INTEIN"/>
</dbReference>
<dbReference type="SUPFAM" id="SSF51294">
    <property type="entry name" value="Hedgehog/intein (Hint) domain"/>
    <property type="match status" value="1"/>
</dbReference>
<dbReference type="PROSITE" id="PS50818">
    <property type="entry name" value="INTEIN_C_TER"/>
    <property type="match status" value="1"/>
</dbReference>
<dbReference type="Gene3D" id="3.10.28.10">
    <property type="entry name" value="Homing endonucleases"/>
    <property type="match status" value="1"/>
</dbReference>
<name>A0A9Q4C756_9EURY</name>
<dbReference type="InterPro" id="IPR057008">
    <property type="entry name" value="SpoVR-like_C"/>
</dbReference>
<dbReference type="SMART" id="SM00306">
    <property type="entry name" value="HintN"/>
    <property type="match status" value="1"/>
</dbReference>
<dbReference type="InterPro" id="IPR006141">
    <property type="entry name" value="Intein_N"/>
</dbReference>
<dbReference type="InterPro" id="IPR007390">
    <property type="entry name" value="Spore_V_R"/>
</dbReference>
<evidence type="ECO:0000256" key="1">
    <source>
        <dbReference type="ARBA" id="ARBA00022813"/>
    </source>
</evidence>
<dbReference type="InterPro" id="IPR030934">
    <property type="entry name" value="Intein_C"/>
</dbReference>
<sequence length="1051" mass="119279">MSIGRELEKRREADELRKVAKEATRLAERLGLEPYDVNYWVVDHDEINRAVAYGGFQTRYPHWRWGMNYDRQRKKDRFTQARIYELVVNDDPCHAYLQVSNELADQKAVITHVEAHGDFFANNRWFQDLAGGFDAAATLARHAETVEGYMDDPEVDREEVEEWIDNVLCLEDNIDQHGTYGVSSNDEGDVAESIDELGVSEEVRQEIFDDEWLAEQREEGDEPRVPEEPEKDILGFLAQHGKAYDDENRKSVGYEDWQRDVIEMLRREAYYFAPQKMTKVMNEGWSCVAPDTRVFTSEGVVPMRETVGNRPVVSDGETGREVYDSHVEADKETVEIETRRGFVLDGSSDHRVRQPDGSWKRLGELEAGDEVEVSGGADLWADEPEPVSWESPTAKTLGDVADDAGVSVWTVMRYRRVGRAEKGDAIDEALEGYDGNANAVAQRNPVRVPDETTPRLGRLLGLLVGDGHVSRSSGHVGFTTGDRDKAESFARLVTELFGVSPSVEEDGSRWRVYVYSLSLVDLFADGFGLPVGDSSAEKTVPEHVLRSPKEVVVAFLRGLFDADGYAGDQGVILSTKSEGLSKTVQLLLANLSVLSRRRRQSDGCYHVHVTGRSASVYADEVGFGYAEKEERLRGYLDSLEWFEDEEWTDEVVNVSEGTGDVYDISVDGTHRYAAGGFVNHNSYWESMMMGNERFAGDDEVLTYADHQAKVLSGGGLNPYKLGKELWEYVENTTNRDEVVRALLKIDGVTPATFHDEIDFDLVEEVLEPTYPLDDVREETLDELRTLDTKVDHDAVEAARNGEIDVSRSPWKVLSYDGLAERNYSLTRPQNRGFVRRISRDELEETYRYLFDIDVYADVEEALDRIGYTEGWSRMRDVRATHNDVTFIDEFLTEEFVDKNDYFAYEHSHATGGYHVSSTDYEDVKKKLLLRFTNFGKPTVVVEDGNYNNAGELLLAHRFNGVVLDTGKAKRTLERVHALWGRPVNLKTVKKEIDDNVMKMARRRGKEPEPNEKPVVIRYDGEGFETRELDEDEAEGLTATSLDYDTRPEDWL</sequence>
<keyword evidence="1" id="KW-0068">Autocatalytic cleavage</keyword>
<dbReference type="RefSeq" id="WP_266087826.1">
    <property type="nucleotide sequence ID" value="NZ_RKLV01000009.1"/>
</dbReference>
<keyword evidence="6" id="KW-1185">Reference proteome</keyword>
<dbReference type="InterPro" id="IPR004860">
    <property type="entry name" value="LAGLIDADG_dom"/>
</dbReference>
<evidence type="ECO:0000313" key="5">
    <source>
        <dbReference type="EMBL" id="MCX2819511.1"/>
    </source>
</evidence>
<comment type="caution">
    <text evidence="5">The sequence shown here is derived from an EMBL/GenBank/DDBJ whole genome shotgun (WGS) entry which is preliminary data.</text>
</comment>
<reference evidence="5" key="1">
    <citation type="submission" date="2022-09" db="EMBL/GenBank/DDBJ databases">
        <title>Haloadaptaus new haloarchaeum isolated from saline soil.</title>
        <authorList>
            <person name="Duran-Viseras A."/>
            <person name="Sanchez-Porro C."/>
            <person name="Ventosa A."/>
        </authorList>
    </citation>
    <scope>NUCLEOTIDE SEQUENCE</scope>
    <source>
        <strain evidence="5">F3-133</strain>
    </source>
</reference>
<feature type="region of interest" description="Disordered" evidence="3">
    <location>
        <begin position="1001"/>
        <end position="1051"/>
    </location>
</feature>
<keyword evidence="2" id="KW-0651">Protein splicing</keyword>
<dbReference type="InterPro" id="IPR006142">
    <property type="entry name" value="INTEIN"/>
</dbReference>
<dbReference type="Pfam" id="PF04293">
    <property type="entry name" value="SpoVR"/>
    <property type="match status" value="2"/>
</dbReference>
<dbReference type="InterPro" id="IPR036844">
    <property type="entry name" value="Hint_dom_sf"/>
</dbReference>
<evidence type="ECO:0000256" key="3">
    <source>
        <dbReference type="SAM" id="MobiDB-lite"/>
    </source>
</evidence>
<dbReference type="PANTHER" id="PTHR30029">
    <property type="entry name" value="STAGE V SPORULATION PROTEIN R"/>
    <property type="match status" value="1"/>
</dbReference>
<evidence type="ECO:0000259" key="4">
    <source>
        <dbReference type="PROSITE" id="PS50819"/>
    </source>
</evidence>
<dbReference type="InterPro" id="IPR056174">
    <property type="entry name" value="SpoVR_N"/>
</dbReference>
<evidence type="ECO:0000313" key="6">
    <source>
        <dbReference type="Proteomes" id="UP001149411"/>
    </source>
</evidence>
<dbReference type="AlphaFoldDB" id="A0A9Q4C756"/>
<dbReference type="PROSITE" id="PS50817">
    <property type="entry name" value="INTEIN_N_TER"/>
    <property type="match status" value="1"/>
</dbReference>
<gene>
    <name evidence="5" type="ORF">EGH25_09135</name>
</gene>
<dbReference type="EMBL" id="RKLV01000009">
    <property type="protein sequence ID" value="MCX2819511.1"/>
    <property type="molecule type" value="Genomic_DNA"/>
</dbReference>
<dbReference type="GO" id="GO:0016539">
    <property type="term" value="P:intein-mediated protein splicing"/>
    <property type="evidence" value="ECO:0007669"/>
    <property type="project" value="InterPro"/>
</dbReference>
<dbReference type="InterPro" id="IPR027434">
    <property type="entry name" value="Homing_endonucl"/>
</dbReference>
<dbReference type="Pfam" id="PF14528">
    <property type="entry name" value="LAGLIDADG_3"/>
    <property type="match status" value="2"/>
</dbReference>
<dbReference type="PROSITE" id="PS50819">
    <property type="entry name" value="INTEIN_ENDONUCLEASE"/>
    <property type="match status" value="1"/>
</dbReference>
<dbReference type="Gene3D" id="2.170.16.10">
    <property type="entry name" value="Hedgehog/Intein (Hint) domain"/>
    <property type="match status" value="2"/>
</dbReference>
<dbReference type="CDD" id="cd00081">
    <property type="entry name" value="Hint"/>
    <property type="match status" value="1"/>
</dbReference>